<evidence type="ECO:0000313" key="1">
    <source>
        <dbReference type="EMBL" id="CAH2108421.1"/>
    </source>
</evidence>
<sequence>MKIKLKSNKIDNVGKPILDINIEADDIAYSVHALDIGVSNSSQRASTSKIATEDALDASLRSSSATSAVCLARRN</sequence>
<organism evidence="1 2">
    <name type="scientific">Euphydryas editha</name>
    <name type="common">Edith's checkerspot</name>
    <dbReference type="NCBI Taxonomy" id="104508"/>
    <lineage>
        <taxon>Eukaryota</taxon>
        <taxon>Metazoa</taxon>
        <taxon>Ecdysozoa</taxon>
        <taxon>Arthropoda</taxon>
        <taxon>Hexapoda</taxon>
        <taxon>Insecta</taxon>
        <taxon>Pterygota</taxon>
        <taxon>Neoptera</taxon>
        <taxon>Endopterygota</taxon>
        <taxon>Lepidoptera</taxon>
        <taxon>Glossata</taxon>
        <taxon>Ditrysia</taxon>
        <taxon>Papilionoidea</taxon>
        <taxon>Nymphalidae</taxon>
        <taxon>Nymphalinae</taxon>
        <taxon>Euphydryas</taxon>
    </lineage>
</organism>
<comment type="caution">
    <text evidence="1">The sequence shown here is derived from an EMBL/GenBank/DDBJ whole genome shotgun (WGS) entry which is preliminary data.</text>
</comment>
<dbReference type="AlphaFoldDB" id="A0AAU9VDN5"/>
<gene>
    <name evidence="1" type="ORF">EEDITHA_LOCUS22359</name>
</gene>
<reference evidence="1" key="1">
    <citation type="submission" date="2022-03" db="EMBL/GenBank/DDBJ databases">
        <authorList>
            <person name="Tunstrom K."/>
        </authorList>
    </citation>
    <scope>NUCLEOTIDE SEQUENCE</scope>
</reference>
<dbReference type="Proteomes" id="UP001153954">
    <property type="component" value="Unassembled WGS sequence"/>
</dbReference>
<protein>
    <submittedName>
        <fullName evidence="1">Uncharacterized protein</fullName>
    </submittedName>
</protein>
<accession>A0AAU9VDN5</accession>
<evidence type="ECO:0000313" key="2">
    <source>
        <dbReference type="Proteomes" id="UP001153954"/>
    </source>
</evidence>
<proteinExistence type="predicted"/>
<keyword evidence="2" id="KW-1185">Reference proteome</keyword>
<dbReference type="EMBL" id="CAKOGL010000031">
    <property type="protein sequence ID" value="CAH2108421.1"/>
    <property type="molecule type" value="Genomic_DNA"/>
</dbReference>
<name>A0AAU9VDN5_EUPED</name>